<proteinExistence type="predicted"/>
<dbReference type="Gene3D" id="1.10.3210.10">
    <property type="entry name" value="Hypothetical protein af1432"/>
    <property type="match status" value="1"/>
</dbReference>
<organism evidence="2 3">
    <name type="scientific">Ignicoccus hospitalis (strain KIN4/I / DSM 18386 / JCM 14125)</name>
    <dbReference type="NCBI Taxonomy" id="453591"/>
    <lineage>
        <taxon>Archaea</taxon>
        <taxon>Thermoproteota</taxon>
        <taxon>Thermoprotei</taxon>
        <taxon>Desulfurococcales</taxon>
        <taxon>Desulfurococcaceae</taxon>
        <taxon>Ignicoccus</taxon>
    </lineage>
</organism>
<dbReference type="GO" id="GO:0008832">
    <property type="term" value="F:dGTPase activity"/>
    <property type="evidence" value="ECO:0007669"/>
    <property type="project" value="TreeGrafter"/>
</dbReference>
<feature type="domain" description="HD-associated" evidence="1">
    <location>
        <begin position="245"/>
        <end position="344"/>
    </location>
</feature>
<keyword evidence="2" id="KW-0378">Hydrolase</keyword>
<protein>
    <submittedName>
        <fullName evidence="2">HD superfamily phosphohydrolase-like protein</fullName>
    </submittedName>
</protein>
<dbReference type="PhylomeDB" id="A8AAU9"/>
<dbReference type="InterPro" id="IPR050135">
    <property type="entry name" value="dGTPase-like"/>
</dbReference>
<dbReference type="PANTHER" id="PTHR11373:SF4">
    <property type="entry name" value="DEOXYNUCLEOSIDE TRIPHOSPHATE TRIPHOSPHOHYDROLASE SAMHD1"/>
    <property type="match status" value="1"/>
</dbReference>
<sequence>MVEMMLFSDAVYGVIELPDFLVRRVVDTPVFQRLRRIKQIGLGHLVYPSHDGTRFQHSLGAAYLVGRALDSLRASTERYVIPKLGPQERSETRQLLELLDSLKPWFQYFMLLHDVGHGPLSHNYEDAVFEAKLIWGLEAPEAQQKKLHESVSKRIALKMLEGECGGVTLAERLCEESGNPGPCSEDPVKAVKSLLEPSPGLWDEELFQGIRTIYAFLSNGEIDVDRGDYLMRDAIMAGTRIGLFDYERLYSVLAIVPSDRGTPFEVAVLDKGVPSVESMLISRFYMYENVYYHKTTLLYSSVASRLMAWWLKEGAFPKIWEEEELERVDDCAFYRALFDEEDLTNLKEVVLKRKHEILVRKEVLNVTVNGSVEGLRFPAYKTEVDGVALADLAREEPELLAYGASIRPFKAKRLNVFVRSEGKLVDLSTHSPVALNLSKVEHVKFYLAAPKRLEGLVGRLSEELKKRINLPRGAP</sequence>
<dbReference type="eggNOG" id="arCOG04430">
    <property type="taxonomic scope" value="Archaea"/>
</dbReference>
<dbReference type="SUPFAM" id="SSF109604">
    <property type="entry name" value="HD-domain/PDEase-like"/>
    <property type="match status" value="1"/>
</dbReference>
<evidence type="ECO:0000313" key="2">
    <source>
        <dbReference type="EMBL" id="ABU82051.1"/>
    </source>
</evidence>
<dbReference type="HOGENOM" id="CLU_026821_3_1_2"/>
<evidence type="ECO:0000259" key="1">
    <source>
        <dbReference type="Pfam" id="PF19276"/>
    </source>
</evidence>
<dbReference type="AlphaFoldDB" id="A8AAU9"/>
<dbReference type="STRING" id="453591.Igni_0869"/>
<dbReference type="Proteomes" id="UP000000262">
    <property type="component" value="Chromosome"/>
</dbReference>
<accession>A8AAU9</accession>
<reference evidence="2 3" key="1">
    <citation type="journal article" date="2008" name="Genome Biol.">
        <title>A genomic analysis of the archaeal system Ignicoccus hospitalis-Nanoarchaeum equitans.</title>
        <authorList>
            <person name="Podar M."/>
            <person name="Anderson I."/>
            <person name="Makarova K.S."/>
            <person name="Elkins J.G."/>
            <person name="Ivanova N."/>
            <person name="Wall M.A."/>
            <person name="Lykidis A."/>
            <person name="Mavromatis K."/>
            <person name="Sun H."/>
            <person name="Hudson M.E."/>
            <person name="Chen W."/>
            <person name="Deciu C."/>
            <person name="Hutchison D."/>
            <person name="Eads J.R."/>
            <person name="Anderson A."/>
            <person name="Fernandes F."/>
            <person name="Szeto E."/>
            <person name="Lapidus A."/>
            <person name="Kyrpides N.C."/>
            <person name="Saier M.H.Jr."/>
            <person name="Richardson P.M."/>
            <person name="Rachel R."/>
            <person name="Huber H."/>
            <person name="Eisen J.A."/>
            <person name="Koonin E.V."/>
            <person name="Keller M."/>
            <person name="Stetter K.O."/>
        </authorList>
    </citation>
    <scope>NUCLEOTIDE SEQUENCE [LARGE SCALE GENOMIC DNA]</scope>
    <source>
        <strain evidence="3">KIN4/I / DSM 18386 / JCM 14125</strain>
    </source>
</reference>
<gene>
    <name evidence="2" type="ordered locus">Igni_0869</name>
</gene>
<dbReference type="PANTHER" id="PTHR11373">
    <property type="entry name" value="DEOXYNUCLEOSIDE TRIPHOSPHATE TRIPHOSPHOHYDROLASE"/>
    <property type="match status" value="1"/>
</dbReference>
<dbReference type="EMBL" id="CP000816">
    <property type="protein sequence ID" value="ABU82051.1"/>
    <property type="molecule type" value="Genomic_DNA"/>
</dbReference>
<dbReference type="InterPro" id="IPR045509">
    <property type="entry name" value="HD_assoc_2"/>
</dbReference>
<evidence type="ECO:0000313" key="3">
    <source>
        <dbReference type="Proteomes" id="UP000000262"/>
    </source>
</evidence>
<dbReference type="Pfam" id="PF19276">
    <property type="entry name" value="HD_assoc_2"/>
    <property type="match status" value="1"/>
</dbReference>
<dbReference type="GO" id="GO:0006203">
    <property type="term" value="P:dGTP catabolic process"/>
    <property type="evidence" value="ECO:0007669"/>
    <property type="project" value="TreeGrafter"/>
</dbReference>
<name>A8AAU9_IGNH4</name>
<keyword evidence="3" id="KW-1185">Reference proteome</keyword>
<dbReference type="KEGG" id="iho:Igni_0869"/>